<keyword evidence="3" id="KW-1185">Reference proteome</keyword>
<dbReference type="SUPFAM" id="SSF109604">
    <property type="entry name" value="HD-domain/PDEase-like"/>
    <property type="match status" value="1"/>
</dbReference>
<dbReference type="EMBL" id="FQWD01000003">
    <property type="protein sequence ID" value="SHG40490.1"/>
    <property type="molecule type" value="Genomic_DNA"/>
</dbReference>
<accession>A0A1M5JJP1</accession>
<dbReference type="Gene3D" id="1.10.3210.10">
    <property type="entry name" value="Hypothetical protein af1432"/>
    <property type="match status" value="1"/>
</dbReference>
<sequence>MNVADIVQQAESVFVLPDSVTQLKACIDDPTSSVDDAADIIAFDPSLTSQLLKIANSAIYQFPHTIDTITKAIQVIGTKATYDMVLSYGVSHTFKEIDTSVIDMDRFWEQCVSCALLSKHLAELKRIRGSEKLFVAGLLHNVGELVMVRLYPEKAKQCAMLTQRDTPAALQRKLLGFTYATLSAALIQHWGLPESISTPISHIHDEAANQDVSCQIIKLSYAMSLDNVNADIYAEQSHVSSELVAKLGLNEDDMAAALEETNFQVLSVIQLFNPTAFTIY</sequence>
<organism evidence="2 3">
    <name type="scientific">Marisediminitalea aggregata</name>
    <dbReference type="NCBI Taxonomy" id="634436"/>
    <lineage>
        <taxon>Bacteria</taxon>
        <taxon>Pseudomonadati</taxon>
        <taxon>Pseudomonadota</taxon>
        <taxon>Gammaproteobacteria</taxon>
        <taxon>Alteromonadales</taxon>
        <taxon>Alteromonadaceae</taxon>
        <taxon>Marisediminitalea</taxon>
    </lineage>
</organism>
<protein>
    <submittedName>
        <fullName evidence="2">HD-like signal output (HDOD) domain, no enzymatic activity</fullName>
    </submittedName>
</protein>
<reference evidence="3" key="1">
    <citation type="submission" date="2016-11" db="EMBL/GenBank/DDBJ databases">
        <authorList>
            <person name="Varghese N."/>
            <person name="Submissions S."/>
        </authorList>
    </citation>
    <scope>NUCLEOTIDE SEQUENCE [LARGE SCALE GENOMIC DNA]</scope>
    <source>
        <strain evidence="3">CGMCC 1.8995</strain>
    </source>
</reference>
<dbReference type="Pfam" id="PF08668">
    <property type="entry name" value="HDOD"/>
    <property type="match status" value="1"/>
</dbReference>
<dbReference type="InterPro" id="IPR013976">
    <property type="entry name" value="HDOD"/>
</dbReference>
<dbReference type="STRING" id="634436.SAMN05216361_2119"/>
<evidence type="ECO:0000259" key="1">
    <source>
        <dbReference type="PROSITE" id="PS51833"/>
    </source>
</evidence>
<evidence type="ECO:0000313" key="3">
    <source>
        <dbReference type="Proteomes" id="UP000184520"/>
    </source>
</evidence>
<dbReference type="Proteomes" id="UP000184520">
    <property type="component" value="Unassembled WGS sequence"/>
</dbReference>
<proteinExistence type="predicted"/>
<dbReference type="AlphaFoldDB" id="A0A1M5JJP1"/>
<dbReference type="InterPro" id="IPR052340">
    <property type="entry name" value="RNase_Y/CdgJ"/>
</dbReference>
<dbReference type="OrthoDB" id="9770715at2"/>
<dbReference type="PROSITE" id="PS51833">
    <property type="entry name" value="HDOD"/>
    <property type="match status" value="1"/>
</dbReference>
<dbReference type="PANTHER" id="PTHR33525:SF3">
    <property type="entry name" value="RIBONUCLEASE Y"/>
    <property type="match status" value="1"/>
</dbReference>
<dbReference type="RefSeq" id="WP_073322085.1">
    <property type="nucleotide sequence ID" value="NZ_FQWD01000003.1"/>
</dbReference>
<feature type="domain" description="HDOD" evidence="1">
    <location>
        <begin position="13"/>
        <end position="206"/>
    </location>
</feature>
<name>A0A1M5JJP1_9ALTE</name>
<dbReference type="PANTHER" id="PTHR33525">
    <property type="match status" value="1"/>
</dbReference>
<evidence type="ECO:0000313" key="2">
    <source>
        <dbReference type="EMBL" id="SHG40490.1"/>
    </source>
</evidence>
<gene>
    <name evidence="2" type="ORF">SAMN05216361_2119</name>
</gene>